<dbReference type="PANTHER" id="PTHR42943:SF13">
    <property type="entry name" value="GLUTATHIONE S-TRANSFERASE KAPPA-RELATED"/>
    <property type="match status" value="1"/>
</dbReference>
<keyword evidence="7" id="KW-1185">Reference proteome</keyword>
<gene>
    <name evidence="6" type="ORF">K444DRAFT_606988</name>
</gene>
<dbReference type="InterPro" id="IPR051924">
    <property type="entry name" value="GST_Kappa/NadH"/>
</dbReference>
<dbReference type="GO" id="GO:0006749">
    <property type="term" value="P:glutathione metabolic process"/>
    <property type="evidence" value="ECO:0007669"/>
    <property type="project" value="TreeGrafter"/>
</dbReference>
<protein>
    <recommendedName>
        <fullName evidence="4">Glutathione S-transferase kappa</fullName>
        <ecNumber evidence="4">2.5.1.18</ecNumber>
    </recommendedName>
</protein>
<organism evidence="6 7">
    <name type="scientific">Hyaloscypha bicolor E</name>
    <dbReference type="NCBI Taxonomy" id="1095630"/>
    <lineage>
        <taxon>Eukaryota</taxon>
        <taxon>Fungi</taxon>
        <taxon>Dikarya</taxon>
        <taxon>Ascomycota</taxon>
        <taxon>Pezizomycotina</taxon>
        <taxon>Leotiomycetes</taxon>
        <taxon>Helotiales</taxon>
        <taxon>Hyaloscyphaceae</taxon>
        <taxon>Hyaloscypha</taxon>
        <taxon>Hyaloscypha bicolor</taxon>
    </lineage>
</organism>
<name>A0A2J6TUJ0_9HELO</name>
<dbReference type="GO" id="GO:0004602">
    <property type="term" value="F:glutathione peroxidase activity"/>
    <property type="evidence" value="ECO:0007669"/>
    <property type="project" value="TreeGrafter"/>
</dbReference>
<proteinExistence type="inferred from homology"/>
<dbReference type="Pfam" id="PF01323">
    <property type="entry name" value="DSBA"/>
    <property type="match status" value="1"/>
</dbReference>
<dbReference type="SUPFAM" id="SSF52833">
    <property type="entry name" value="Thioredoxin-like"/>
    <property type="match status" value="1"/>
</dbReference>
<reference evidence="6 7" key="1">
    <citation type="submission" date="2016-04" db="EMBL/GenBank/DDBJ databases">
        <title>A degradative enzymes factory behind the ericoid mycorrhizal symbiosis.</title>
        <authorList>
            <consortium name="DOE Joint Genome Institute"/>
            <person name="Martino E."/>
            <person name="Morin E."/>
            <person name="Grelet G."/>
            <person name="Kuo A."/>
            <person name="Kohler A."/>
            <person name="Daghino S."/>
            <person name="Barry K."/>
            <person name="Choi C."/>
            <person name="Cichocki N."/>
            <person name="Clum A."/>
            <person name="Copeland A."/>
            <person name="Hainaut M."/>
            <person name="Haridas S."/>
            <person name="Labutti K."/>
            <person name="Lindquist E."/>
            <person name="Lipzen A."/>
            <person name="Khouja H.-R."/>
            <person name="Murat C."/>
            <person name="Ohm R."/>
            <person name="Olson A."/>
            <person name="Spatafora J."/>
            <person name="Veneault-Fourrey C."/>
            <person name="Henrissat B."/>
            <person name="Grigoriev I."/>
            <person name="Martin F."/>
            <person name="Perotto S."/>
        </authorList>
    </citation>
    <scope>NUCLEOTIDE SEQUENCE [LARGE SCALE GENOMIC DNA]</scope>
    <source>
        <strain evidence="6 7">E</strain>
    </source>
</reference>
<dbReference type="EC" id="2.5.1.18" evidence="4"/>
<dbReference type="InterPro" id="IPR014440">
    <property type="entry name" value="HCCAis_GSTk"/>
</dbReference>
<dbReference type="PIRSF" id="PIRSF006386">
    <property type="entry name" value="HCCAis_GSTk"/>
    <property type="match status" value="1"/>
</dbReference>
<feature type="domain" description="DSBA-like thioredoxin" evidence="5">
    <location>
        <begin position="13"/>
        <end position="188"/>
    </location>
</feature>
<dbReference type="RefSeq" id="XP_024743579.1">
    <property type="nucleotide sequence ID" value="XM_024879088.1"/>
</dbReference>
<sequence>MALSYLLKNRDLLASHEVTVEFHPIFLGGVNVGSGNKPPWTLPAKAKYGKFDVERTKKYHDLENASPPDFFPPLTLLPQRALCYVKARHPQSTFDQIFLALFHALWNLHVNITLPGPFTDTLETTGLFAPPQISDIVSATKEQEWKDKLLANTQKVLDQGAFGAPWMWVQNGEGKEEPFFGSDRFHFMWTFLGVPFRDIEITPPKAKL</sequence>
<dbReference type="EMBL" id="KZ613743">
    <property type="protein sequence ID" value="PMD66675.1"/>
    <property type="molecule type" value="Genomic_DNA"/>
</dbReference>
<dbReference type="OrthoDB" id="4664297at2759"/>
<evidence type="ECO:0000313" key="6">
    <source>
        <dbReference type="EMBL" id="PMD66675.1"/>
    </source>
</evidence>
<keyword evidence="2 4" id="KW-0808">Transferase</keyword>
<evidence type="ECO:0000259" key="5">
    <source>
        <dbReference type="Pfam" id="PF01323"/>
    </source>
</evidence>
<evidence type="ECO:0000256" key="1">
    <source>
        <dbReference type="ARBA" id="ARBA00006494"/>
    </source>
</evidence>
<dbReference type="Proteomes" id="UP000235371">
    <property type="component" value="Unassembled WGS sequence"/>
</dbReference>
<dbReference type="PANTHER" id="PTHR42943">
    <property type="entry name" value="GLUTATHIONE S-TRANSFERASE KAPPA"/>
    <property type="match status" value="1"/>
</dbReference>
<dbReference type="Gene3D" id="3.40.30.10">
    <property type="entry name" value="Glutaredoxin"/>
    <property type="match status" value="1"/>
</dbReference>
<dbReference type="GO" id="GO:0005777">
    <property type="term" value="C:peroxisome"/>
    <property type="evidence" value="ECO:0007669"/>
    <property type="project" value="TreeGrafter"/>
</dbReference>
<dbReference type="InterPro" id="IPR036249">
    <property type="entry name" value="Thioredoxin-like_sf"/>
</dbReference>
<evidence type="ECO:0000256" key="3">
    <source>
        <dbReference type="ARBA" id="ARBA00047960"/>
    </source>
</evidence>
<dbReference type="GO" id="GO:0005739">
    <property type="term" value="C:mitochondrion"/>
    <property type="evidence" value="ECO:0007669"/>
    <property type="project" value="TreeGrafter"/>
</dbReference>
<accession>A0A2J6TUJ0</accession>
<dbReference type="AlphaFoldDB" id="A0A2J6TUJ0"/>
<dbReference type="STRING" id="1095630.A0A2J6TUJ0"/>
<dbReference type="InParanoid" id="A0A2J6TUJ0"/>
<comment type="catalytic activity">
    <reaction evidence="3 4">
        <text>RX + glutathione = an S-substituted glutathione + a halide anion + H(+)</text>
        <dbReference type="Rhea" id="RHEA:16437"/>
        <dbReference type="ChEBI" id="CHEBI:15378"/>
        <dbReference type="ChEBI" id="CHEBI:16042"/>
        <dbReference type="ChEBI" id="CHEBI:17792"/>
        <dbReference type="ChEBI" id="CHEBI:57925"/>
        <dbReference type="ChEBI" id="CHEBI:90779"/>
        <dbReference type="EC" id="2.5.1.18"/>
    </reaction>
</comment>
<dbReference type="GeneID" id="36587165"/>
<dbReference type="GO" id="GO:0004364">
    <property type="term" value="F:glutathione transferase activity"/>
    <property type="evidence" value="ECO:0007669"/>
    <property type="project" value="UniProtKB-UniRule"/>
</dbReference>
<evidence type="ECO:0000256" key="2">
    <source>
        <dbReference type="ARBA" id="ARBA00022679"/>
    </source>
</evidence>
<comment type="similarity">
    <text evidence="1 4">Belongs to the GST superfamily. Kappa family.</text>
</comment>
<dbReference type="InterPro" id="IPR001853">
    <property type="entry name" value="DSBA-like_thioredoxin_dom"/>
</dbReference>
<evidence type="ECO:0000313" key="7">
    <source>
        <dbReference type="Proteomes" id="UP000235371"/>
    </source>
</evidence>
<evidence type="ECO:0000256" key="4">
    <source>
        <dbReference type="PIRNR" id="PIRNR006386"/>
    </source>
</evidence>
<dbReference type="FunFam" id="3.40.30.10:FF:000096">
    <property type="entry name" value="Glutathione S-transferase kappa"/>
    <property type="match status" value="1"/>
</dbReference>